<organism evidence="8 9">
    <name type="scientific">Globisporangium ultimum (strain ATCC 200006 / CBS 805.95 / DAOM BR144)</name>
    <name type="common">Pythium ultimum</name>
    <dbReference type="NCBI Taxonomy" id="431595"/>
    <lineage>
        <taxon>Eukaryota</taxon>
        <taxon>Sar</taxon>
        <taxon>Stramenopiles</taxon>
        <taxon>Oomycota</taxon>
        <taxon>Peronosporomycetes</taxon>
        <taxon>Pythiales</taxon>
        <taxon>Pythiaceae</taxon>
        <taxon>Globisporangium</taxon>
    </lineage>
</organism>
<dbReference type="PROSITE" id="PS50157">
    <property type="entry name" value="ZINC_FINGER_C2H2_2"/>
    <property type="match status" value="4"/>
</dbReference>
<dbReference type="STRING" id="431595.K3WF65"/>
<keyword evidence="2" id="KW-0677">Repeat</keyword>
<evidence type="ECO:0000313" key="9">
    <source>
        <dbReference type="Proteomes" id="UP000019132"/>
    </source>
</evidence>
<reference evidence="8" key="3">
    <citation type="submission" date="2015-02" db="UniProtKB">
        <authorList>
            <consortium name="EnsemblProtists"/>
        </authorList>
    </citation>
    <scope>IDENTIFICATION</scope>
    <source>
        <strain evidence="8">DAOM BR144</strain>
    </source>
</reference>
<dbReference type="InterPro" id="IPR036236">
    <property type="entry name" value="Znf_C2H2_sf"/>
</dbReference>
<reference evidence="9" key="2">
    <citation type="submission" date="2010-04" db="EMBL/GenBank/DDBJ databases">
        <authorList>
            <person name="Buell R."/>
            <person name="Hamilton J."/>
            <person name="Hostetler J."/>
        </authorList>
    </citation>
    <scope>NUCLEOTIDE SEQUENCE [LARGE SCALE GENOMIC DNA]</scope>
    <source>
        <strain evidence="9">DAOM:BR144</strain>
    </source>
</reference>
<dbReference type="EMBL" id="GL376638">
    <property type="status" value="NOT_ANNOTATED_CDS"/>
    <property type="molecule type" value="Genomic_DNA"/>
</dbReference>
<evidence type="ECO:0000259" key="7">
    <source>
        <dbReference type="PROSITE" id="PS50157"/>
    </source>
</evidence>
<feature type="domain" description="C2H2-type" evidence="7">
    <location>
        <begin position="142"/>
        <end position="167"/>
    </location>
</feature>
<evidence type="ECO:0000256" key="4">
    <source>
        <dbReference type="ARBA" id="ARBA00022833"/>
    </source>
</evidence>
<dbReference type="GO" id="GO:0008270">
    <property type="term" value="F:zinc ion binding"/>
    <property type="evidence" value="ECO:0007669"/>
    <property type="project" value="UniProtKB-KW"/>
</dbReference>
<evidence type="ECO:0000256" key="1">
    <source>
        <dbReference type="ARBA" id="ARBA00022723"/>
    </source>
</evidence>
<dbReference type="InterPro" id="IPR013087">
    <property type="entry name" value="Znf_C2H2_type"/>
</dbReference>
<dbReference type="GO" id="GO:0045944">
    <property type="term" value="P:positive regulation of transcription by RNA polymerase II"/>
    <property type="evidence" value="ECO:0007669"/>
    <property type="project" value="UniProtKB-ARBA"/>
</dbReference>
<dbReference type="EnsemblProtists" id="PYU1_T003606">
    <property type="protein sequence ID" value="PYU1_T003606"/>
    <property type="gene ID" value="PYU1_G003596"/>
</dbReference>
<feature type="region of interest" description="Disordered" evidence="6">
    <location>
        <begin position="175"/>
        <end position="220"/>
    </location>
</feature>
<dbReference type="Pfam" id="PF00096">
    <property type="entry name" value="zf-C2H2"/>
    <property type="match status" value="3"/>
</dbReference>
<feature type="domain" description="C2H2-type" evidence="7">
    <location>
        <begin position="112"/>
        <end position="141"/>
    </location>
</feature>
<dbReference type="PROSITE" id="PS00028">
    <property type="entry name" value="ZINC_FINGER_C2H2_1"/>
    <property type="match status" value="4"/>
</dbReference>
<evidence type="ECO:0000256" key="5">
    <source>
        <dbReference type="PROSITE-ProRule" id="PRU00042"/>
    </source>
</evidence>
<dbReference type="AlphaFoldDB" id="K3WF65"/>
<dbReference type="PANTHER" id="PTHR19818">
    <property type="entry name" value="ZINC FINGER PROTEIN ZIC AND GLI"/>
    <property type="match status" value="1"/>
</dbReference>
<dbReference type="HOGENOM" id="CLU_057431_1_0_1"/>
<name>K3WF65_GLOUD</name>
<dbReference type="Gene3D" id="3.30.160.60">
    <property type="entry name" value="Classic Zinc Finger"/>
    <property type="match status" value="4"/>
</dbReference>
<dbReference type="GO" id="GO:0000978">
    <property type="term" value="F:RNA polymerase II cis-regulatory region sequence-specific DNA binding"/>
    <property type="evidence" value="ECO:0007669"/>
    <property type="project" value="TreeGrafter"/>
</dbReference>
<dbReference type="VEuPathDB" id="FungiDB:PYU1_G003596"/>
<evidence type="ECO:0000256" key="3">
    <source>
        <dbReference type="ARBA" id="ARBA00022771"/>
    </source>
</evidence>
<dbReference type="InterPro" id="IPR050329">
    <property type="entry name" value="GLI_C2H2-zinc-finger"/>
</dbReference>
<sequence>MAMSVIASIPQMLHQSPVHQQPAMPQQQPAQSPKQRLTSSGLRFREPSQDRPFLCPFANCGGRFHRKFTLHEHMKTHTGEQPHQCPIKSCGKRFSTSGNLARHKRLHALHKMECPVAGCTRIFTSQEMLAKHQKVHAGSAVHSCVLPGCGKTFSTAGNLTRHMKTQHGLSNLMHRSGRHHHARHSDMKSFSKSSSPTNSSSSHSTAVSSPASSSNESPNEEFPMVDYERLLFIAPPSERQPFDAMHLRFPPQPPVQTHLPQHVHHQFPTVAVLSDTDLQHLFECLF</sequence>
<dbReference type="eggNOG" id="KOG1721">
    <property type="taxonomic scope" value="Eukaryota"/>
</dbReference>
<dbReference type="GO" id="GO:0000981">
    <property type="term" value="F:DNA-binding transcription factor activity, RNA polymerase II-specific"/>
    <property type="evidence" value="ECO:0007669"/>
    <property type="project" value="TreeGrafter"/>
</dbReference>
<accession>K3WF65</accession>
<keyword evidence="4" id="KW-0862">Zinc</keyword>
<feature type="domain" description="C2H2-type" evidence="7">
    <location>
        <begin position="53"/>
        <end position="82"/>
    </location>
</feature>
<dbReference type="GO" id="GO:0005634">
    <property type="term" value="C:nucleus"/>
    <property type="evidence" value="ECO:0007669"/>
    <property type="project" value="UniProtKB-ARBA"/>
</dbReference>
<dbReference type="FunFam" id="3.30.160.60:FF:002343">
    <property type="entry name" value="Zinc finger protein 33A"/>
    <property type="match status" value="1"/>
</dbReference>
<feature type="domain" description="C2H2-type" evidence="7">
    <location>
        <begin position="83"/>
        <end position="115"/>
    </location>
</feature>
<dbReference type="SMART" id="SM00355">
    <property type="entry name" value="ZnF_C2H2"/>
    <property type="match status" value="4"/>
</dbReference>
<evidence type="ECO:0000256" key="6">
    <source>
        <dbReference type="SAM" id="MobiDB-lite"/>
    </source>
</evidence>
<dbReference type="InParanoid" id="K3WF65"/>
<keyword evidence="1" id="KW-0479">Metal-binding</keyword>
<keyword evidence="9" id="KW-1185">Reference proteome</keyword>
<dbReference type="Proteomes" id="UP000019132">
    <property type="component" value="Unassembled WGS sequence"/>
</dbReference>
<dbReference type="SUPFAM" id="SSF57667">
    <property type="entry name" value="beta-beta-alpha zinc fingers"/>
    <property type="match status" value="2"/>
</dbReference>
<evidence type="ECO:0000313" key="8">
    <source>
        <dbReference type="EnsemblProtists" id="PYU1_T003606"/>
    </source>
</evidence>
<dbReference type="PANTHER" id="PTHR19818:SF139">
    <property type="entry name" value="PAIR-RULE PROTEIN ODD-PAIRED"/>
    <property type="match status" value="1"/>
</dbReference>
<feature type="compositionally biased region" description="Low complexity" evidence="6">
    <location>
        <begin position="20"/>
        <end position="35"/>
    </location>
</feature>
<keyword evidence="3 5" id="KW-0863">Zinc-finger</keyword>
<evidence type="ECO:0000256" key="2">
    <source>
        <dbReference type="ARBA" id="ARBA00022737"/>
    </source>
</evidence>
<feature type="compositionally biased region" description="Low complexity" evidence="6">
    <location>
        <begin position="190"/>
        <end position="217"/>
    </location>
</feature>
<protein>
    <recommendedName>
        <fullName evidence="7">C2H2-type domain-containing protein</fullName>
    </recommendedName>
</protein>
<reference evidence="9" key="1">
    <citation type="journal article" date="2010" name="Genome Biol.">
        <title>Genome sequence of the necrotrophic plant pathogen Pythium ultimum reveals original pathogenicity mechanisms and effector repertoire.</title>
        <authorList>
            <person name="Levesque C.A."/>
            <person name="Brouwer H."/>
            <person name="Cano L."/>
            <person name="Hamilton J.P."/>
            <person name="Holt C."/>
            <person name="Huitema E."/>
            <person name="Raffaele S."/>
            <person name="Robideau G.P."/>
            <person name="Thines M."/>
            <person name="Win J."/>
            <person name="Zerillo M.M."/>
            <person name="Beakes G.W."/>
            <person name="Boore J.L."/>
            <person name="Busam D."/>
            <person name="Dumas B."/>
            <person name="Ferriera S."/>
            <person name="Fuerstenberg S.I."/>
            <person name="Gachon C.M."/>
            <person name="Gaulin E."/>
            <person name="Govers F."/>
            <person name="Grenville-Briggs L."/>
            <person name="Horner N."/>
            <person name="Hostetler J."/>
            <person name="Jiang R.H."/>
            <person name="Johnson J."/>
            <person name="Krajaejun T."/>
            <person name="Lin H."/>
            <person name="Meijer H.J."/>
            <person name="Moore B."/>
            <person name="Morris P."/>
            <person name="Phuntmart V."/>
            <person name="Puiu D."/>
            <person name="Shetty J."/>
            <person name="Stajich J.E."/>
            <person name="Tripathy S."/>
            <person name="Wawra S."/>
            <person name="van West P."/>
            <person name="Whitty B.R."/>
            <person name="Coutinho P.M."/>
            <person name="Henrissat B."/>
            <person name="Martin F."/>
            <person name="Thomas P.D."/>
            <person name="Tyler B.M."/>
            <person name="De Vries R.P."/>
            <person name="Kamoun S."/>
            <person name="Yandell M."/>
            <person name="Tisserat N."/>
            <person name="Buell C.R."/>
        </authorList>
    </citation>
    <scope>NUCLEOTIDE SEQUENCE</scope>
    <source>
        <strain evidence="9">DAOM:BR144</strain>
    </source>
</reference>
<proteinExistence type="predicted"/>
<feature type="region of interest" description="Disordered" evidence="6">
    <location>
        <begin position="17"/>
        <end position="47"/>
    </location>
</feature>